<sequence>MHPTLAPWSRWVLPLLVLLSACGGANGPNSPATPTEPPAPSNSQGQVAPPASAQKVSFYAASRFAEQASFGPTPALVAEIQAKGFERWMDEQLALPTSQIDLAEYRSAPRPIPRSYYDRLSREVTQLFVAAPDQLRLRATWTLSQILVISLRKIEPPGVANWFNLLQQHGLGRYGDLLNAVSRNPAMGYYLDNIENRPRSPQCPACAPNENYARELMQLFSIGVVKLHPDGTPVRDAKGRFVESYSQRDVEELARVLSGWSWKDPGPGASAWAFYLDPMVPSPFSRDRDAGAKRMLGREFPAGQSHEKDLRDAVDLLVNHPNTAPFVAQRFIQHFVKSQPSSAYVARVSAKFRDNGQGVVGDMKAVLKAVLLDAEARAGDNPSQFVAQDGKFREPLLFATALWRGMECRSIPVTHGGSAAIPRSQEPFNAESVFSFYAPTDRAAGSNLLAPEQRLFTQTELRDRLGWPSSAISYPPTGRQRYDNYEQAGCALDELAGQFTRSPAAFADWVSRRYFRGAIPPTLRNTVQQFVSDPQAPFQRDDYRNAALMTLGYTLSTPSYGVMR</sequence>
<reference evidence="3" key="1">
    <citation type="submission" date="2020-12" db="EMBL/GenBank/DDBJ databases">
        <title>The genome sequence of Inhella sp. 1Y17.</title>
        <authorList>
            <person name="Liu Y."/>
        </authorList>
    </citation>
    <scope>NUCLEOTIDE SEQUENCE</scope>
    <source>
        <strain evidence="3">1Y17</strain>
    </source>
</reference>
<evidence type="ECO:0000256" key="1">
    <source>
        <dbReference type="SAM" id="MobiDB-lite"/>
    </source>
</evidence>
<keyword evidence="4" id="KW-1185">Reference proteome</keyword>
<evidence type="ECO:0000256" key="2">
    <source>
        <dbReference type="SAM" id="SignalP"/>
    </source>
</evidence>
<dbReference type="AlphaFoldDB" id="A0A931NCX8"/>
<feature type="chain" id="PRO_5037025009" evidence="2">
    <location>
        <begin position="26"/>
        <end position="564"/>
    </location>
</feature>
<dbReference type="Pfam" id="PF08811">
    <property type="entry name" value="DUF1800"/>
    <property type="match status" value="1"/>
</dbReference>
<feature type="region of interest" description="Disordered" evidence="1">
    <location>
        <begin position="27"/>
        <end position="49"/>
    </location>
</feature>
<evidence type="ECO:0000313" key="4">
    <source>
        <dbReference type="Proteomes" id="UP000613266"/>
    </source>
</evidence>
<organism evidence="3 4">
    <name type="scientific">Inhella proteolytica</name>
    <dbReference type="NCBI Taxonomy" id="2795029"/>
    <lineage>
        <taxon>Bacteria</taxon>
        <taxon>Pseudomonadati</taxon>
        <taxon>Pseudomonadota</taxon>
        <taxon>Betaproteobacteria</taxon>
        <taxon>Burkholderiales</taxon>
        <taxon>Sphaerotilaceae</taxon>
        <taxon>Inhella</taxon>
    </lineage>
</organism>
<proteinExistence type="predicted"/>
<dbReference type="InterPro" id="IPR014917">
    <property type="entry name" value="DUF1800"/>
</dbReference>
<accession>A0A931NCX8</accession>
<evidence type="ECO:0000313" key="3">
    <source>
        <dbReference type="EMBL" id="MBH9576062.1"/>
    </source>
</evidence>
<dbReference type="Proteomes" id="UP000613266">
    <property type="component" value="Unassembled WGS sequence"/>
</dbReference>
<protein>
    <submittedName>
        <fullName evidence="3">DUF1800 domain-containing protein</fullName>
    </submittedName>
</protein>
<gene>
    <name evidence="3" type="ORF">I7X39_04000</name>
</gene>
<keyword evidence="2" id="KW-0732">Signal</keyword>
<dbReference type="PANTHER" id="PTHR43737">
    <property type="entry name" value="BLL7424 PROTEIN"/>
    <property type="match status" value="1"/>
</dbReference>
<feature type="signal peptide" evidence="2">
    <location>
        <begin position="1"/>
        <end position="25"/>
    </location>
</feature>
<dbReference type="EMBL" id="JAEDAK010000002">
    <property type="protein sequence ID" value="MBH9576062.1"/>
    <property type="molecule type" value="Genomic_DNA"/>
</dbReference>
<dbReference type="RefSeq" id="WP_198109673.1">
    <property type="nucleotide sequence ID" value="NZ_JAEDAK010000002.1"/>
</dbReference>
<name>A0A931NCX8_9BURK</name>
<comment type="caution">
    <text evidence="3">The sequence shown here is derived from an EMBL/GenBank/DDBJ whole genome shotgun (WGS) entry which is preliminary data.</text>
</comment>
<dbReference type="PANTHER" id="PTHR43737:SF1">
    <property type="entry name" value="DUF1501 DOMAIN-CONTAINING PROTEIN"/>
    <property type="match status" value="1"/>
</dbReference>